<proteinExistence type="predicted"/>
<evidence type="ECO:0000313" key="1">
    <source>
        <dbReference type="EMBL" id="CZR67755.1"/>
    </source>
</evidence>
<gene>
    <name evidence="1" type="ORF">PAC_17654</name>
</gene>
<protein>
    <submittedName>
        <fullName evidence="1">Uncharacterized protein</fullName>
    </submittedName>
</protein>
<dbReference type="Proteomes" id="UP000184330">
    <property type="component" value="Unassembled WGS sequence"/>
</dbReference>
<name>A0A1L7XRY3_9HELO</name>
<accession>A0A1L7XRY3</accession>
<dbReference type="OrthoDB" id="3564122at2759"/>
<organism evidence="1 2">
    <name type="scientific">Phialocephala subalpina</name>
    <dbReference type="NCBI Taxonomy" id="576137"/>
    <lineage>
        <taxon>Eukaryota</taxon>
        <taxon>Fungi</taxon>
        <taxon>Dikarya</taxon>
        <taxon>Ascomycota</taxon>
        <taxon>Pezizomycotina</taxon>
        <taxon>Leotiomycetes</taxon>
        <taxon>Helotiales</taxon>
        <taxon>Mollisiaceae</taxon>
        <taxon>Phialocephala</taxon>
        <taxon>Phialocephala fortinii species complex</taxon>
    </lineage>
</organism>
<sequence>MLLNPYWMRPHRDHNDDHKKRQQGTVQFWLYAMWRCWRLFTDRRCSHSSIGNYICATGSRNGIDSQVKAGSVQVTRLRSQHPGPNAGIASARAFKLGTTPLDLLLSGLWGCTSLVVMSEKDIWMSHFWEAPNIRADRFDADVMAAMRSGTASVPSLTALVNQGAFSPDSKPRIVLYTDWDSGLGPGAFACPDQIDAISTYLTTELHLPAPDVVGYSPDYANEGSATYDLTNTRGKILF</sequence>
<dbReference type="EMBL" id="FJOG01000047">
    <property type="protein sequence ID" value="CZR67755.1"/>
    <property type="molecule type" value="Genomic_DNA"/>
</dbReference>
<dbReference type="AlphaFoldDB" id="A0A1L7XRY3"/>
<evidence type="ECO:0000313" key="2">
    <source>
        <dbReference type="Proteomes" id="UP000184330"/>
    </source>
</evidence>
<keyword evidence="2" id="KW-1185">Reference proteome</keyword>
<reference evidence="1 2" key="1">
    <citation type="submission" date="2016-03" db="EMBL/GenBank/DDBJ databases">
        <authorList>
            <person name="Ploux O."/>
        </authorList>
    </citation>
    <scope>NUCLEOTIDE SEQUENCE [LARGE SCALE GENOMIC DNA]</scope>
    <source>
        <strain evidence="1 2">UAMH 11012</strain>
    </source>
</reference>